<name>A0A0C9WS60_9AGAR</name>
<dbReference type="HOGENOM" id="CLU_2688215_0_0_1"/>
<dbReference type="EMBL" id="KN838605">
    <property type="protein sequence ID" value="KIK01565.1"/>
    <property type="molecule type" value="Genomic_DNA"/>
</dbReference>
<sequence length="74" mass="8588">MAIEKFQSVFTKPRHPFPALFLSQRFFSVIASPPLPPLSVYCSTCYLEWTIKNKTINFLSHELAHLSPHLTFHK</sequence>
<reference evidence="1 2" key="1">
    <citation type="submission" date="2014-04" db="EMBL/GenBank/DDBJ databases">
        <authorList>
            <consortium name="DOE Joint Genome Institute"/>
            <person name="Kuo A."/>
            <person name="Kohler A."/>
            <person name="Nagy L.G."/>
            <person name="Floudas D."/>
            <person name="Copeland A."/>
            <person name="Barry K.W."/>
            <person name="Cichocki N."/>
            <person name="Veneault-Fourrey C."/>
            <person name="LaButti K."/>
            <person name="Lindquist E.A."/>
            <person name="Lipzen A."/>
            <person name="Lundell T."/>
            <person name="Morin E."/>
            <person name="Murat C."/>
            <person name="Sun H."/>
            <person name="Tunlid A."/>
            <person name="Henrissat B."/>
            <person name="Grigoriev I.V."/>
            <person name="Hibbett D.S."/>
            <person name="Martin F."/>
            <person name="Nordberg H.P."/>
            <person name="Cantor M.N."/>
            <person name="Hua S.X."/>
        </authorList>
    </citation>
    <scope>NUCLEOTIDE SEQUENCE [LARGE SCALE GENOMIC DNA]</scope>
    <source>
        <strain evidence="1 2">LaAM-08-1</strain>
    </source>
</reference>
<organism evidence="1 2">
    <name type="scientific">Laccaria amethystina LaAM-08-1</name>
    <dbReference type="NCBI Taxonomy" id="1095629"/>
    <lineage>
        <taxon>Eukaryota</taxon>
        <taxon>Fungi</taxon>
        <taxon>Dikarya</taxon>
        <taxon>Basidiomycota</taxon>
        <taxon>Agaricomycotina</taxon>
        <taxon>Agaricomycetes</taxon>
        <taxon>Agaricomycetidae</taxon>
        <taxon>Agaricales</taxon>
        <taxon>Agaricineae</taxon>
        <taxon>Hydnangiaceae</taxon>
        <taxon>Laccaria</taxon>
    </lineage>
</organism>
<keyword evidence="2" id="KW-1185">Reference proteome</keyword>
<reference evidence="2" key="2">
    <citation type="submission" date="2015-01" db="EMBL/GenBank/DDBJ databases">
        <title>Evolutionary Origins and Diversification of the Mycorrhizal Mutualists.</title>
        <authorList>
            <consortium name="DOE Joint Genome Institute"/>
            <consortium name="Mycorrhizal Genomics Consortium"/>
            <person name="Kohler A."/>
            <person name="Kuo A."/>
            <person name="Nagy L.G."/>
            <person name="Floudas D."/>
            <person name="Copeland A."/>
            <person name="Barry K.W."/>
            <person name="Cichocki N."/>
            <person name="Veneault-Fourrey C."/>
            <person name="LaButti K."/>
            <person name="Lindquist E.A."/>
            <person name="Lipzen A."/>
            <person name="Lundell T."/>
            <person name="Morin E."/>
            <person name="Murat C."/>
            <person name="Riley R."/>
            <person name="Ohm R."/>
            <person name="Sun H."/>
            <person name="Tunlid A."/>
            <person name="Henrissat B."/>
            <person name="Grigoriev I.V."/>
            <person name="Hibbett D.S."/>
            <person name="Martin F."/>
        </authorList>
    </citation>
    <scope>NUCLEOTIDE SEQUENCE [LARGE SCALE GENOMIC DNA]</scope>
    <source>
        <strain evidence="2">LaAM-08-1</strain>
    </source>
</reference>
<dbReference type="OrthoDB" id="10553259at2759"/>
<dbReference type="AlphaFoldDB" id="A0A0C9WS60"/>
<accession>A0A0C9WS60</accession>
<protein>
    <submittedName>
        <fullName evidence="1">Uncharacterized protein</fullName>
    </submittedName>
</protein>
<proteinExistence type="predicted"/>
<gene>
    <name evidence="1" type="ORF">K443DRAFT_98447</name>
</gene>
<dbReference type="Proteomes" id="UP000054477">
    <property type="component" value="Unassembled WGS sequence"/>
</dbReference>
<evidence type="ECO:0000313" key="2">
    <source>
        <dbReference type="Proteomes" id="UP000054477"/>
    </source>
</evidence>
<evidence type="ECO:0000313" key="1">
    <source>
        <dbReference type="EMBL" id="KIK01565.1"/>
    </source>
</evidence>